<dbReference type="InterPro" id="IPR051637">
    <property type="entry name" value="Ank_repeat_dom-contain_49"/>
</dbReference>
<keyword evidence="2" id="KW-0040">ANK repeat</keyword>
<dbReference type="STRING" id="431595.K3W9C8"/>
<dbReference type="SMART" id="SM00248">
    <property type="entry name" value="ANK"/>
    <property type="match status" value="2"/>
</dbReference>
<dbReference type="Proteomes" id="UP000019132">
    <property type="component" value="Unassembled WGS sequence"/>
</dbReference>
<evidence type="ECO:0000313" key="5">
    <source>
        <dbReference type="Proteomes" id="UP000019132"/>
    </source>
</evidence>
<keyword evidence="1" id="KW-0677">Repeat</keyword>
<keyword evidence="5" id="KW-1185">Reference proteome</keyword>
<dbReference type="SUPFAM" id="SSF48403">
    <property type="entry name" value="Ankyrin repeat"/>
    <property type="match status" value="1"/>
</dbReference>
<dbReference type="Pfam" id="PF12796">
    <property type="entry name" value="Ank_2"/>
    <property type="match status" value="1"/>
</dbReference>
<evidence type="ECO:0000256" key="1">
    <source>
        <dbReference type="ARBA" id="ARBA00022737"/>
    </source>
</evidence>
<protein>
    <submittedName>
        <fullName evidence="4">Uncharacterized protein</fullName>
    </submittedName>
</protein>
<evidence type="ECO:0000313" key="4">
    <source>
        <dbReference type="EnsemblProtists" id="PYU1_T001569"/>
    </source>
</evidence>
<reference evidence="4" key="3">
    <citation type="submission" date="2015-02" db="UniProtKB">
        <authorList>
            <consortium name="EnsemblProtists"/>
        </authorList>
    </citation>
    <scope>IDENTIFICATION</scope>
    <source>
        <strain evidence="4">DAOM BR144</strain>
    </source>
</reference>
<dbReference type="InterPro" id="IPR002110">
    <property type="entry name" value="Ankyrin_rpt"/>
</dbReference>
<reference evidence="5" key="1">
    <citation type="journal article" date="2010" name="Genome Biol.">
        <title>Genome sequence of the necrotrophic plant pathogen Pythium ultimum reveals original pathogenicity mechanisms and effector repertoire.</title>
        <authorList>
            <person name="Levesque C.A."/>
            <person name="Brouwer H."/>
            <person name="Cano L."/>
            <person name="Hamilton J.P."/>
            <person name="Holt C."/>
            <person name="Huitema E."/>
            <person name="Raffaele S."/>
            <person name="Robideau G.P."/>
            <person name="Thines M."/>
            <person name="Win J."/>
            <person name="Zerillo M.M."/>
            <person name="Beakes G.W."/>
            <person name="Boore J.L."/>
            <person name="Busam D."/>
            <person name="Dumas B."/>
            <person name="Ferriera S."/>
            <person name="Fuerstenberg S.I."/>
            <person name="Gachon C.M."/>
            <person name="Gaulin E."/>
            <person name="Govers F."/>
            <person name="Grenville-Briggs L."/>
            <person name="Horner N."/>
            <person name="Hostetler J."/>
            <person name="Jiang R.H."/>
            <person name="Johnson J."/>
            <person name="Krajaejun T."/>
            <person name="Lin H."/>
            <person name="Meijer H.J."/>
            <person name="Moore B."/>
            <person name="Morris P."/>
            <person name="Phuntmart V."/>
            <person name="Puiu D."/>
            <person name="Shetty J."/>
            <person name="Stajich J.E."/>
            <person name="Tripathy S."/>
            <person name="Wawra S."/>
            <person name="van West P."/>
            <person name="Whitty B.R."/>
            <person name="Coutinho P.M."/>
            <person name="Henrissat B."/>
            <person name="Martin F."/>
            <person name="Thomas P.D."/>
            <person name="Tyler B.M."/>
            <person name="De Vries R.P."/>
            <person name="Kamoun S."/>
            <person name="Yandell M."/>
            <person name="Tisserat N."/>
            <person name="Buell C.R."/>
        </authorList>
    </citation>
    <scope>NUCLEOTIDE SEQUENCE</scope>
    <source>
        <strain evidence="5">DAOM:BR144</strain>
    </source>
</reference>
<dbReference type="EMBL" id="GL376626">
    <property type="status" value="NOT_ANNOTATED_CDS"/>
    <property type="molecule type" value="Genomic_DNA"/>
</dbReference>
<dbReference type="OMA" id="EELWCAV"/>
<name>K3W9C8_GLOUD</name>
<dbReference type="PANTHER" id="PTHR24180:SF45">
    <property type="entry name" value="POLY [ADP-RIBOSE] POLYMERASE TANKYRASE"/>
    <property type="match status" value="1"/>
</dbReference>
<feature type="region of interest" description="Disordered" evidence="3">
    <location>
        <begin position="158"/>
        <end position="188"/>
    </location>
</feature>
<dbReference type="AlphaFoldDB" id="K3W9C8"/>
<dbReference type="eggNOG" id="ENOG502QRCY">
    <property type="taxonomic scope" value="Eukaryota"/>
</dbReference>
<feature type="compositionally biased region" description="Acidic residues" evidence="3">
    <location>
        <begin position="176"/>
        <end position="188"/>
    </location>
</feature>
<dbReference type="PANTHER" id="PTHR24180">
    <property type="entry name" value="CYCLIN-DEPENDENT KINASE INHIBITOR 2C-RELATED"/>
    <property type="match status" value="1"/>
</dbReference>
<evidence type="ECO:0000256" key="3">
    <source>
        <dbReference type="SAM" id="MobiDB-lite"/>
    </source>
</evidence>
<sequence>MEYSDLTPVEAIEKVLGAGENADFEELWCAVKSSVNAATQDDQWTALMVACGSVVDATEFIQKVIAAGADVTAVDGDGWTALHWSAYHGRPHAAQALLENAPPHKHTELFEIKAADGRTAKEVAHTEDHHEVVHVIEKFVELLKTTAQEQVYAELAAINSPQSSDGDETLKLSSAGEDEEEEVEEEAP</sequence>
<dbReference type="HOGENOM" id="CLU_1443722_0_0_1"/>
<dbReference type="InParanoid" id="K3W9C8"/>
<dbReference type="InterPro" id="IPR036770">
    <property type="entry name" value="Ankyrin_rpt-contain_sf"/>
</dbReference>
<accession>K3W9C8</accession>
<dbReference type="VEuPathDB" id="FungiDB:PYU1_G001569"/>
<organism evidence="4 5">
    <name type="scientific">Globisporangium ultimum (strain ATCC 200006 / CBS 805.95 / DAOM BR144)</name>
    <name type="common">Pythium ultimum</name>
    <dbReference type="NCBI Taxonomy" id="431595"/>
    <lineage>
        <taxon>Eukaryota</taxon>
        <taxon>Sar</taxon>
        <taxon>Stramenopiles</taxon>
        <taxon>Oomycota</taxon>
        <taxon>Peronosporomycetes</taxon>
        <taxon>Pythiales</taxon>
        <taxon>Pythiaceae</taxon>
        <taxon>Globisporangium</taxon>
    </lineage>
</organism>
<proteinExistence type="predicted"/>
<evidence type="ECO:0000256" key="2">
    <source>
        <dbReference type="ARBA" id="ARBA00023043"/>
    </source>
</evidence>
<reference evidence="5" key="2">
    <citation type="submission" date="2010-04" db="EMBL/GenBank/DDBJ databases">
        <authorList>
            <person name="Buell R."/>
            <person name="Hamilton J."/>
            <person name="Hostetler J."/>
        </authorList>
    </citation>
    <scope>NUCLEOTIDE SEQUENCE [LARGE SCALE GENOMIC DNA]</scope>
    <source>
        <strain evidence="5">DAOM:BR144</strain>
    </source>
</reference>
<dbReference type="EnsemblProtists" id="PYU1_T001569">
    <property type="protein sequence ID" value="PYU1_T001569"/>
    <property type="gene ID" value="PYU1_G001569"/>
</dbReference>
<dbReference type="Gene3D" id="1.25.40.20">
    <property type="entry name" value="Ankyrin repeat-containing domain"/>
    <property type="match status" value="1"/>
</dbReference>